<dbReference type="PANTHER" id="PTHR24088:SF1">
    <property type="entry name" value="MITOCHONDRIAL RIBOSOMAL PROTEIN S17"/>
    <property type="match status" value="1"/>
</dbReference>
<dbReference type="CDD" id="cd00364">
    <property type="entry name" value="Ribosomal_uS17"/>
    <property type="match status" value="1"/>
</dbReference>
<evidence type="ECO:0000256" key="6">
    <source>
        <dbReference type="ARBA" id="ARBA00023128"/>
    </source>
</evidence>
<dbReference type="Proteomes" id="UP000233080">
    <property type="component" value="Unassembled WGS sequence"/>
</dbReference>
<evidence type="ECO:0000313" key="11">
    <source>
        <dbReference type="Proteomes" id="UP000233080"/>
    </source>
</evidence>
<keyword evidence="7" id="KW-0687">Ribonucleoprotein</keyword>
<protein>
    <recommendedName>
        <fullName evidence="8">Small ribosomal subunit protein uS17m</fullName>
    </recommendedName>
    <alternativeName>
        <fullName evidence="9">28S ribosomal protein S17, mitochondrial</fullName>
    </alternativeName>
</protein>
<keyword evidence="5" id="KW-0689">Ribosomal protein</keyword>
<dbReference type="AlphaFoldDB" id="A0A2K5J7R9"/>
<dbReference type="InterPro" id="IPR000266">
    <property type="entry name" value="Ribosomal_uS17"/>
</dbReference>
<reference evidence="10" key="2">
    <citation type="submission" date="2025-09" db="UniProtKB">
        <authorList>
            <consortium name="Ensembl"/>
        </authorList>
    </citation>
    <scope>IDENTIFICATION</scope>
</reference>
<name>A0A2K5J7R9_COLAP</name>
<evidence type="ECO:0000313" key="10">
    <source>
        <dbReference type="Ensembl" id="ENSCANP00000024943.1"/>
    </source>
</evidence>
<dbReference type="PANTHER" id="PTHR24088">
    <property type="entry name" value="28S RIBOSOMAL PROTEIN S17, MITOCHONDRIAL"/>
    <property type="match status" value="1"/>
</dbReference>
<keyword evidence="4" id="KW-0694">RNA-binding</keyword>
<accession>A0A2K5J7R9</accession>
<evidence type="ECO:0000256" key="7">
    <source>
        <dbReference type="ARBA" id="ARBA00023274"/>
    </source>
</evidence>
<organism evidence="10 11">
    <name type="scientific">Colobus angolensis palliatus</name>
    <name type="common">Peters' Angolan colobus</name>
    <dbReference type="NCBI Taxonomy" id="336983"/>
    <lineage>
        <taxon>Eukaryota</taxon>
        <taxon>Metazoa</taxon>
        <taxon>Chordata</taxon>
        <taxon>Craniata</taxon>
        <taxon>Vertebrata</taxon>
        <taxon>Euteleostomi</taxon>
        <taxon>Mammalia</taxon>
        <taxon>Eutheria</taxon>
        <taxon>Euarchontoglires</taxon>
        <taxon>Primates</taxon>
        <taxon>Haplorrhini</taxon>
        <taxon>Catarrhini</taxon>
        <taxon>Cercopithecidae</taxon>
        <taxon>Colobinae</taxon>
        <taxon>Colobus</taxon>
    </lineage>
</organism>
<dbReference type="FunFam" id="2.40.50.140:FF:000137">
    <property type="entry name" value="28S ribosomal protein S17, mitochondrial"/>
    <property type="match status" value="1"/>
</dbReference>
<keyword evidence="6" id="KW-0496">Mitochondrion</keyword>
<dbReference type="Gene3D" id="2.40.50.140">
    <property type="entry name" value="Nucleic acid-binding proteins"/>
    <property type="match status" value="1"/>
</dbReference>
<dbReference type="GO" id="GO:0003735">
    <property type="term" value="F:structural constituent of ribosome"/>
    <property type="evidence" value="ECO:0007669"/>
    <property type="project" value="InterPro"/>
</dbReference>
<dbReference type="InterPro" id="IPR039193">
    <property type="entry name" value="Ribosomal_uS17m_metazoa"/>
</dbReference>
<evidence type="ECO:0000256" key="1">
    <source>
        <dbReference type="ARBA" id="ARBA00004173"/>
    </source>
</evidence>
<evidence type="ECO:0000256" key="4">
    <source>
        <dbReference type="ARBA" id="ARBA00022884"/>
    </source>
</evidence>
<evidence type="ECO:0000256" key="2">
    <source>
        <dbReference type="ARBA" id="ARBA00010254"/>
    </source>
</evidence>
<comment type="similarity">
    <text evidence="2">Belongs to the universal ribosomal protein uS17 family.</text>
</comment>
<dbReference type="Pfam" id="PF00366">
    <property type="entry name" value="Ribosomal_S17"/>
    <property type="match status" value="1"/>
</dbReference>
<dbReference type="GO" id="GO:0019843">
    <property type="term" value="F:rRNA binding"/>
    <property type="evidence" value="ECO:0007669"/>
    <property type="project" value="UniProtKB-KW"/>
</dbReference>
<reference evidence="10" key="1">
    <citation type="submission" date="2025-08" db="UniProtKB">
        <authorList>
            <consortium name="Ensembl"/>
        </authorList>
    </citation>
    <scope>IDENTIFICATION</scope>
</reference>
<dbReference type="SUPFAM" id="SSF50249">
    <property type="entry name" value="Nucleic acid-binding proteins"/>
    <property type="match status" value="1"/>
</dbReference>
<dbReference type="STRING" id="336983.ENSCANP00000024943"/>
<evidence type="ECO:0000256" key="3">
    <source>
        <dbReference type="ARBA" id="ARBA00022730"/>
    </source>
</evidence>
<comment type="subcellular location">
    <subcellularLocation>
        <location evidence="1">Mitochondrion</location>
    </subcellularLocation>
</comment>
<dbReference type="OMA" id="LWQCTAG"/>
<dbReference type="GO" id="GO:0005763">
    <property type="term" value="C:mitochondrial small ribosomal subunit"/>
    <property type="evidence" value="ECO:0007669"/>
    <property type="project" value="InterPro"/>
</dbReference>
<proteinExistence type="inferred from homology"/>
<evidence type="ECO:0000256" key="5">
    <source>
        <dbReference type="ARBA" id="ARBA00022980"/>
    </source>
</evidence>
<sequence length="125" mass="13926">MSLVHSSVHAKWIMGKVIGTKMQKTAKARVTTPVLDPYLLKYYNKWKTSFVHDGLWQCTAGDIVLLRALPHVKHELAKNVFKVGKVIDPVTGKPCAGTTYLESWLSSETTQLSKNLEELSISSAQ</sequence>
<dbReference type="Ensembl" id="ENSCANT00000047942.1">
    <property type="protein sequence ID" value="ENSCANP00000024943.1"/>
    <property type="gene ID" value="ENSCANG00000035889.1"/>
</dbReference>
<evidence type="ECO:0000256" key="9">
    <source>
        <dbReference type="ARBA" id="ARBA00078462"/>
    </source>
</evidence>
<dbReference type="InterPro" id="IPR012340">
    <property type="entry name" value="NA-bd_OB-fold"/>
</dbReference>
<keyword evidence="11" id="KW-1185">Reference proteome</keyword>
<evidence type="ECO:0000256" key="8">
    <source>
        <dbReference type="ARBA" id="ARBA00070246"/>
    </source>
</evidence>
<keyword evidence="3" id="KW-0699">rRNA-binding</keyword>
<dbReference type="GO" id="GO:0005743">
    <property type="term" value="C:mitochondrial inner membrane"/>
    <property type="evidence" value="ECO:0007669"/>
    <property type="project" value="UniProtKB-ARBA"/>
</dbReference>
<dbReference type="GO" id="GO:0032543">
    <property type="term" value="P:mitochondrial translation"/>
    <property type="evidence" value="ECO:0007669"/>
    <property type="project" value="TreeGrafter"/>
</dbReference>